<dbReference type="EMBL" id="MT142833">
    <property type="protein sequence ID" value="QJA89246.1"/>
    <property type="molecule type" value="Genomic_DNA"/>
</dbReference>
<protein>
    <submittedName>
        <fullName evidence="1">Uncharacterized protein</fullName>
    </submittedName>
</protein>
<proteinExistence type="predicted"/>
<organism evidence="1">
    <name type="scientific">viral metagenome</name>
    <dbReference type="NCBI Taxonomy" id="1070528"/>
    <lineage>
        <taxon>unclassified sequences</taxon>
        <taxon>metagenomes</taxon>
        <taxon>organismal metagenomes</taxon>
    </lineage>
</organism>
<reference evidence="1" key="1">
    <citation type="submission" date="2020-03" db="EMBL/GenBank/DDBJ databases">
        <title>The deep terrestrial virosphere.</title>
        <authorList>
            <person name="Holmfeldt K."/>
            <person name="Nilsson E."/>
            <person name="Simone D."/>
            <person name="Lopez-Fernandez M."/>
            <person name="Wu X."/>
            <person name="de Brujin I."/>
            <person name="Lundin D."/>
            <person name="Andersson A."/>
            <person name="Bertilsson S."/>
            <person name="Dopson M."/>
        </authorList>
    </citation>
    <scope>NUCLEOTIDE SEQUENCE</scope>
    <source>
        <strain evidence="1">MM415B02581</strain>
    </source>
</reference>
<name>A0A6M3L3I7_9ZZZZ</name>
<sequence>MISNSLVILGAVFLGAWVVFRTKHAQFHVPMFASKPADQNDSAGTYMDGLFEDGMEEGKEDLSEAARRIYDQANRFEGGRKDFLKRVVGIDADSKVLKDEK</sequence>
<accession>A0A6M3L3I7</accession>
<dbReference type="AlphaFoldDB" id="A0A6M3L3I7"/>
<gene>
    <name evidence="1" type="ORF">MM415B02581_0004</name>
</gene>
<evidence type="ECO:0000313" key="1">
    <source>
        <dbReference type="EMBL" id="QJA89246.1"/>
    </source>
</evidence>